<proteinExistence type="predicted"/>
<keyword evidence="3" id="KW-1185">Reference proteome</keyword>
<comment type="caution">
    <text evidence="2">The sequence shown here is derived from an EMBL/GenBank/DDBJ whole genome shotgun (WGS) entry which is preliminary data.</text>
</comment>
<evidence type="ECO:0000313" key="2">
    <source>
        <dbReference type="EMBL" id="MBM7799687.1"/>
    </source>
</evidence>
<dbReference type="EMBL" id="JAFBCF010000001">
    <property type="protein sequence ID" value="MBM7799687.1"/>
    <property type="molecule type" value="Genomic_DNA"/>
</dbReference>
<sequence length="607" mass="66734">MTTPEHLFLSRRSLLQLVGLSAAGVGGFGALTSCAPAQPDSPQSGGEFHGAWPYKQPPEGNFNNAGNPFGGLPYRILSDGIYGDLICLPSAYYYWADKKWEMMLAESYKLDEAAKTFTVKIKSGLKWSDGKDLTSKDYLTTFYCQYILRTSLWSFVDKIEAPDDTTFVLTMNSPSTVVERYILRSNIISTAVFGEMADKAKALHESGKDMDSPDGQTLSSDFNKLLPKEYVANGPYNLDYKSISNTQVTLVKNKTGYAADKVKFEKIVVYNGETPEVTPLVQSKDVDFATHGFPTASEKSFMQEGFRILRAPVYSGPAILFNLDKLEEFKDPRARQAIAHALDRNTNGTVALGDSGKGVQYMAGFSDAQLDDWLSAEDKGKLNTYDFDKDAAAKLLQQAGWKKSGKSWMKPDGKPAQYEISFPQPFADWSAAATNAAEQLSNFGIKVTPRGVDDKQAPVDIDKGNFQLAIQGWGASNHPHPYFAFVQDLFTHNIPIAKNQGGKGMAFELKTTTKAFGKVDLTEIVTAAGQGLNEAEQKANVTKAAIAFNELLPMVPLFERYGNNPALEGKRVKKFMADDDPILKNAPYADNYVIIWLLLGKLEPASA</sequence>
<gene>
    <name evidence="2" type="ORF">JOE57_002608</name>
</gene>
<organism evidence="2 3">
    <name type="scientific">Microlunatus panaciterrae</name>
    <dbReference type="NCBI Taxonomy" id="400768"/>
    <lineage>
        <taxon>Bacteria</taxon>
        <taxon>Bacillati</taxon>
        <taxon>Actinomycetota</taxon>
        <taxon>Actinomycetes</taxon>
        <taxon>Propionibacteriales</taxon>
        <taxon>Propionibacteriaceae</taxon>
        <taxon>Microlunatus</taxon>
    </lineage>
</organism>
<dbReference type="SUPFAM" id="SSF53850">
    <property type="entry name" value="Periplasmic binding protein-like II"/>
    <property type="match status" value="1"/>
</dbReference>
<dbReference type="Proteomes" id="UP000704762">
    <property type="component" value="Unassembled WGS sequence"/>
</dbReference>
<name>A0ABS2RMF9_9ACTN</name>
<dbReference type="InterPro" id="IPR006311">
    <property type="entry name" value="TAT_signal"/>
</dbReference>
<dbReference type="Gene3D" id="3.10.105.10">
    <property type="entry name" value="Dipeptide-binding Protein, Domain 3"/>
    <property type="match status" value="1"/>
</dbReference>
<evidence type="ECO:0000313" key="3">
    <source>
        <dbReference type="Proteomes" id="UP000704762"/>
    </source>
</evidence>
<protein>
    <submittedName>
        <fullName evidence="2">Peptide/nickel transport system substrate-binding protein</fullName>
    </submittedName>
</protein>
<dbReference type="InterPro" id="IPR039424">
    <property type="entry name" value="SBP_5"/>
</dbReference>
<dbReference type="Gene3D" id="3.40.190.10">
    <property type="entry name" value="Periplasmic binding protein-like II"/>
    <property type="match status" value="1"/>
</dbReference>
<accession>A0ABS2RMF9</accession>
<feature type="domain" description="Solute-binding protein family 5" evidence="1">
    <location>
        <begin position="101"/>
        <end position="483"/>
    </location>
</feature>
<dbReference type="Pfam" id="PF00496">
    <property type="entry name" value="SBP_bac_5"/>
    <property type="match status" value="1"/>
</dbReference>
<dbReference type="PANTHER" id="PTHR30290">
    <property type="entry name" value="PERIPLASMIC BINDING COMPONENT OF ABC TRANSPORTER"/>
    <property type="match status" value="1"/>
</dbReference>
<dbReference type="InterPro" id="IPR000914">
    <property type="entry name" value="SBP_5_dom"/>
</dbReference>
<reference evidence="2 3" key="1">
    <citation type="submission" date="2021-01" db="EMBL/GenBank/DDBJ databases">
        <title>Sequencing the genomes of 1000 actinobacteria strains.</title>
        <authorList>
            <person name="Klenk H.-P."/>
        </authorList>
    </citation>
    <scope>NUCLEOTIDE SEQUENCE [LARGE SCALE GENOMIC DNA]</scope>
    <source>
        <strain evidence="2 3">DSM 18662</strain>
    </source>
</reference>
<dbReference type="PROSITE" id="PS51318">
    <property type="entry name" value="TAT"/>
    <property type="match status" value="1"/>
</dbReference>
<dbReference type="RefSeq" id="WP_204918609.1">
    <property type="nucleotide sequence ID" value="NZ_BAAAQP010000003.1"/>
</dbReference>
<evidence type="ECO:0000259" key="1">
    <source>
        <dbReference type="Pfam" id="PF00496"/>
    </source>
</evidence>